<proteinExistence type="predicted"/>
<reference evidence="3 4" key="1">
    <citation type="submission" date="2020-08" db="EMBL/GenBank/DDBJ databases">
        <title>Genomic Encyclopedia of Type Strains, Phase IV (KMG-IV): sequencing the most valuable type-strain genomes for metagenomic binning, comparative biology and taxonomic classification.</title>
        <authorList>
            <person name="Goeker M."/>
        </authorList>
    </citation>
    <scope>NUCLEOTIDE SEQUENCE [LARGE SCALE GENOMIC DNA]</scope>
    <source>
        <strain evidence="3 4">DSM 22198</strain>
    </source>
</reference>
<dbReference type="Gene3D" id="3.30.300.130">
    <property type="entry name" value="Fe-S cluster assembly (FSCA)"/>
    <property type="match status" value="1"/>
</dbReference>
<sequence>MMRTPQTDTGLADVTSDPPAAAPRAAVRPQPDGGNPALEREVVEALKTVRDPEIPVNLVDLGLIYEVMVRQDGLVYVEMTLTTPACPVATSLPGQVQHLISLVPGVSVVLVELVWDPPWTRDRMSEEARLELGLL</sequence>
<dbReference type="InterPro" id="IPR002744">
    <property type="entry name" value="MIP18-like"/>
</dbReference>
<comment type="caution">
    <text evidence="3">The sequence shown here is derived from an EMBL/GenBank/DDBJ whole genome shotgun (WGS) entry which is preliminary data.</text>
</comment>
<feature type="region of interest" description="Disordered" evidence="1">
    <location>
        <begin position="1"/>
        <end position="37"/>
    </location>
</feature>
<name>A0A7X0B2C2_9PROT</name>
<keyword evidence="4" id="KW-1185">Reference proteome</keyword>
<dbReference type="Pfam" id="PF01883">
    <property type="entry name" value="FeS_assembly_P"/>
    <property type="match status" value="1"/>
</dbReference>
<evidence type="ECO:0000256" key="1">
    <source>
        <dbReference type="SAM" id="MobiDB-lite"/>
    </source>
</evidence>
<dbReference type="SUPFAM" id="SSF117916">
    <property type="entry name" value="Fe-S cluster assembly (FSCA) domain-like"/>
    <property type="match status" value="1"/>
</dbReference>
<dbReference type="InterPro" id="IPR034904">
    <property type="entry name" value="FSCA_dom_sf"/>
</dbReference>
<feature type="compositionally biased region" description="Low complexity" evidence="1">
    <location>
        <begin position="18"/>
        <end position="31"/>
    </location>
</feature>
<dbReference type="PANTHER" id="PTHR42831">
    <property type="entry name" value="FE-S PROTEIN MATURATION AUXILIARY FACTOR YITW"/>
    <property type="match status" value="1"/>
</dbReference>
<dbReference type="AlphaFoldDB" id="A0A7X0B2C2"/>
<feature type="domain" description="MIP18 family-like" evidence="2">
    <location>
        <begin position="40"/>
        <end position="112"/>
    </location>
</feature>
<dbReference type="EMBL" id="JACIIZ010000017">
    <property type="protein sequence ID" value="MBB6254453.1"/>
    <property type="molecule type" value="Genomic_DNA"/>
</dbReference>
<dbReference type="Proteomes" id="UP000539175">
    <property type="component" value="Unassembled WGS sequence"/>
</dbReference>
<gene>
    <name evidence="3" type="ORF">FHS74_005042</name>
</gene>
<accession>A0A7X0B2C2</accession>
<protein>
    <submittedName>
        <fullName evidence="3">FeS assembly SUF system protein</fullName>
    </submittedName>
</protein>
<organism evidence="3 4">
    <name type="scientific">Nitrospirillum iridis</name>
    <dbReference type="NCBI Taxonomy" id="765888"/>
    <lineage>
        <taxon>Bacteria</taxon>
        <taxon>Pseudomonadati</taxon>
        <taxon>Pseudomonadota</taxon>
        <taxon>Alphaproteobacteria</taxon>
        <taxon>Rhodospirillales</taxon>
        <taxon>Azospirillaceae</taxon>
        <taxon>Nitrospirillum</taxon>
    </lineage>
</organism>
<evidence type="ECO:0000313" key="3">
    <source>
        <dbReference type="EMBL" id="MBB6254453.1"/>
    </source>
</evidence>
<dbReference type="PANTHER" id="PTHR42831:SF1">
    <property type="entry name" value="FE-S PROTEIN MATURATION AUXILIARY FACTOR YITW"/>
    <property type="match status" value="1"/>
</dbReference>
<dbReference type="InterPro" id="IPR052339">
    <property type="entry name" value="Fe-S_Maturation_MIP18"/>
</dbReference>
<evidence type="ECO:0000313" key="4">
    <source>
        <dbReference type="Proteomes" id="UP000539175"/>
    </source>
</evidence>
<evidence type="ECO:0000259" key="2">
    <source>
        <dbReference type="Pfam" id="PF01883"/>
    </source>
</evidence>